<evidence type="ECO:0000313" key="5">
    <source>
        <dbReference type="Proteomes" id="UP001297092"/>
    </source>
</evidence>
<evidence type="ECO:0000313" key="4">
    <source>
        <dbReference type="EMBL" id="MBT0608266.1"/>
    </source>
</evidence>
<evidence type="ECO:0000256" key="1">
    <source>
        <dbReference type="ARBA" id="ARBA00022729"/>
    </source>
</evidence>
<dbReference type="Pfam" id="PF18962">
    <property type="entry name" value="Por_Secre_tail"/>
    <property type="match status" value="1"/>
</dbReference>
<dbReference type="NCBIfam" id="TIGR04183">
    <property type="entry name" value="Por_Secre_tail"/>
    <property type="match status" value="1"/>
</dbReference>
<dbReference type="RefSeq" id="WP_214113134.1">
    <property type="nucleotide sequence ID" value="NZ_JAHCTB010000003.1"/>
</dbReference>
<dbReference type="Proteomes" id="UP001297092">
    <property type="component" value="Unassembled WGS sequence"/>
</dbReference>
<name>A0ABS5S4Y3_9FLAO</name>
<evidence type="ECO:0000259" key="3">
    <source>
        <dbReference type="Pfam" id="PF18962"/>
    </source>
</evidence>
<protein>
    <submittedName>
        <fullName evidence="4">T9SS type A sorting domain-containing protein</fullName>
    </submittedName>
</protein>
<feature type="chain" id="PRO_5047251886" evidence="2">
    <location>
        <begin position="21"/>
        <end position="316"/>
    </location>
</feature>
<organism evidence="4 5">
    <name type="scientific">Aequorivita echinoideorum</name>
    <dbReference type="NCBI Taxonomy" id="1549647"/>
    <lineage>
        <taxon>Bacteria</taxon>
        <taxon>Pseudomonadati</taxon>
        <taxon>Bacteroidota</taxon>
        <taxon>Flavobacteriia</taxon>
        <taxon>Flavobacteriales</taxon>
        <taxon>Flavobacteriaceae</taxon>
        <taxon>Aequorivita</taxon>
    </lineage>
</organism>
<dbReference type="EMBL" id="JAHCTB010000003">
    <property type="protein sequence ID" value="MBT0608266.1"/>
    <property type="molecule type" value="Genomic_DNA"/>
</dbReference>
<feature type="signal peptide" evidence="2">
    <location>
        <begin position="1"/>
        <end position="20"/>
    </location>
</feature>
<accession>A0ABS5S4Y3</accession>
<proteinExistence type="predicted"/>
<evidence type="ECO:0000256" key="2">
    <source>
        <dbReference type="SAM" id="SignalP"/>
    </source>
</evidence>
<feature type="domain" description="Secretion system C-terminal sorting" evidence="3">
    <location>
        <begin position="247"/>
        <end position="315"/>
    </location>
</feature>
<gene>
    <name evidence="4" type="ORF">KIV10_08740</name>
</gene>
<keyword evidence="1 2" id="KW-0732">Signal</keyword>
<keyword evidence="5" id="KW-1185">Reference proteome</keyword>
<comment type="caution">
    <text evidence="4">The sequence shown here is derived from an EMBL/GenBank/DDBJ whole genome shotgun (WGS) entry which is preliminary data.</text>
</comment>
<reference evidence="4 5" key="1">
    <citation type="submission" date="2021-05" db="EMBL/GenBank/DDBJ databases">
        <title>Aequorivita echinoideorum JCM 30378 genome.</title>
        <authorList>
            <person name="Zhang H."/>
            <person name="Li C."/>
        </authorList>
    </citation>
    <scope>NUCLEOTIDE SEQUENCE [LARGE SCALE GENOMIC DNA]</scope>
    <source>
        <strain evidence="4 5">JCM30378</strain>
    </source>
</reference>
<sequence length="316" mass="33547">MKKIYLLAFALGAFAFSSNAQIINDDLESYSLGPVHEDHWSSWSGDAGAEDLIIQTAFANSGTQSGVIGPGDVPNGGPQDALLLLGNRTSGTYYLRFQMYIPAGKSGYFNFQGTTTANGGAGTSTTTGNQGIFNSPNLVFNNAQSASGAPGLGGAYGNIDDADPIYTWTYPEDQWFPVDITFNVDAGLWTMTVAGDEIPSQLFDDENVLGGIDFFAIDPNNEYYIDDVLFDDEVLGTNDFSADAFSVYPNPVKDILNISSKAAVDSVVVYDILGKQVLSAQPNAISPKVDMSGLTSGAYLVNVTIGNASKTVKVIK</sequence>
<dbReference type="InterPro" id="IPR026444">
    <property type="entry name" value="Secre_tail"/>
</dbReference>